<keyword evidence="4" id="KW-0597">Phosphoprotein</keyword>
<dbReference type="EMBL" id="JACAQR010000032">
    <property type="protein sequence ID" value="NWD44780.1"/>
    <property type="molecule type" value="Genomic_DNA"/>
</dbReference>
<dbReference type="CDD" id="cd19531">
    <property type="entry name" value="LCL_NRPS-like"/>
    <property type="match status" value="1"/>
</dbReference>
<organism evidence="6 7">
    <name type="scientific">Pseudomonas yamanorum</name>
    <dbReference type="NCBI Taxonomy" id="515393"/>
    <lineage>
        <taxon>Bacteria</taxon>
        <taxon>Pseudomonadati</taxon>
        <taxon>Pseudomonadota</taxon>
        <taxon>Gammaproteobacteria</taxon>
        <taxon>Pseudomonadales</taxon>
        <taxon>Pseudomonadaceae</taxon>
        <taxon>Pseudomonas</taxon>
    </lineage>
</organism>
<name>A0AAJ3H7M7_9PSED</name>
<dbReference type="CDD" id="cd17649">
    <property type="entry name" value="A_NRPS_PvdJ-like"/>
    <property type="match status" value="1"/>
</dbReference>
<dbReference type="InterPro" id="IPR020806">
    <property type="entry name" value="PKS_PP-bd"/>
</dbReference>
<dbReference type="GO" id="GO:0005829">
    <property type="term" value="C:cytosol"/>
    <property type="evidence" value="ECO:0007669"/>
    <property type="project" value="TreeGrafter"/>
</dbReference>
<dbReference type="SUPFAM" id="SSF47336">
    <property type="entry name" value="ACP-like"/>
    <property type="match status" value="1"/>
</dbReference>
<dbReference type="InterPro" id="IPR025110">
    <property type="entry name" value="AMP-bd_C"/>
</dbReference>
<dbReference type="InterPro" id="IPR023213">
    <property type="entry name" value="CAT-like_dom_sf"/>
</dbReference>
<dbReference type="FunFam" id="3.40.50.12780:FF:000012">
    <property type="entry name" value="Non-ribosomal peptide synthetase"/>
    <property type="match status" value="1"/>
</dbReference>
<dbReference type="SMART" id="SM00823">
    <property type="entry name" value="PKS_PP"/>
    <property type="match status" value="1"/>
</dbReference>
<dbReference type="InterPro" id="IPR006162">
    <property type="entry name" value="Ppantetheine_attach_site"/>
</dbReference>
<protein>
    <submittedName>
        <fullName evidence="6">Amino acid adenylation domain-containing protein</fullName>
    </submittedName>
</protein>
<dbReference type="InterPro" id="IPR020845">
    <property type="entry name" value="AMP-binding_CS"/>
</dbReference>
<dbReference type="PROSITE" id="PS00455">
    <property type="entry name" value="AMP_BINDING"/>
    <property type="match status" value="1"/>
</dbReference>
<comment type="cofactor">
    <cofactor evidence="1">
        <name>pantetheine 4'-phosphate</name>
        <dbReference type="ChEBI" id="CHEBI:47942"/>
    </cofactor>
</comment>
<evidence type="ECO:0000256" key="4">
    <source>
        <dbReference type="ARBA" id="ARBA00022553"/>
    </source>
</evidence>
<dbReference type="PANTHER" id="PTHR45527:SF1">
    <property type="entry name" value="FATTY ACID SYNTHASE"/>
    <property type="match status" value="1"/>
</dbReference>
<dbReference type="FunFam" id="3.40.50.980:FF:000001">
    <property type="entry name" value="Non-ribosomal peptide synthetase"/>
    <property type="match status" value="1"/>
</dbReference>
<sequence length="1129" mass="124671">MTAIHDIQDDELLALLLGDESTDTARIRPRNTTEPAPLSYAQQRLWIEQQYDPQSSAYNLPRAFLLKGQLHVQALESALSQVMERHAVLRSRFIEINGQAFQQVDPEAQLCLDYQDLRACSAAERQALLEQQIQAETTLPFDLSQAPLLRARLLQLGDQEHALLITLHHIVSDAWSNAILVQDLSEAYRIGTRTSDLTALPPLAVQYADYAQWQRDGQTGGLDLESGIAYWKTYLGDDFPVLELPTDQPRLKTTGQPAAYAHIDLPQTLKQGIDALCSREGITPFVLLLAAWQILLSRYSGQTDFCVGVPNATRHLEETQGLVGCFVSTQVYRVRLESRMSAQELLRRLRKESQAALQHADIPFEVLLDHLSFERSAEHAPIFQTLFNWRVEDYTAEALQLGDLALEFIDSDLPLAKFDLSIDAGSRRDGYYASLEYNAELFDAATIERMALHWQNLILAICQRPEQAIGDLALLDSAQRKQMLVDWNPPHLTLDAPSVQVRIEAQAALTPDAVALLLGSKRLSFAQLNQQANRLAHRLIAEGVGPDVRVGVAFERSMEMVIGLLGILKAGGAYVPLDPEYPADRLSYMMQDSGISLLLTQPALHERLSIPAHINVLDLRLDDPALAAFSDDNPPARVAPLNLAYVIYTSGSTGQPKGVDISHEALAGHTDVAIGYFQLTSQDRVLLFSSLNFDGFIEQLFPALCVGAGVIIRGNEVWDSESFYREVIDNGMTVADLSTAYWFLIAQEFARKGPRDYGRLRQVSATGEAMPPEGVKLWAQAGLQQVRLLNTYGPTETTVTASFLECAEYVAGTRALPALMPIGKPLGGRCMYVLDGNLEPVPAGVVGELYIGGPLLARAYHDRPALTAERFVVDALGDQPGARLYRTGDLVHYRADGVIEYIGRADHQVKIRGFRIELGEIEARLLQYAEVREVLVVTLNGAHGKQLAAYLVPTDPTLAGADLDTQKARLGEVRAQLKASLPDYMQPTFWVLLPRLPLTPNGKLDRKALPAPDPAQAHSDYVAPATPLQSQLAGIWQEVLKVERVGLHDNFFELGGHSLLATQVVVRVREQLGVELPVRELFSADHLLDLAEKVLALKSAANPLQDELARTLALLKSLSSDDIEDLIAQ</sequence>
<evidence type="ECO:0000313" key="7">
    <source>
        <dbReference type="Proteomes" id="UP000546584"/>
    </source>
</evidence>
<dbReference type="Gene3D" id="3.30.300.30">
    <property type="match status" value="1"/>
</dbReference>
<dbReference type="NCBIfam" id="TIGR01733">
    <property type="entry name" value="AA-adenyl-dom"/>
    <property type="match status" value="1"/>
</dbReference>
<dbReference type="Proteomes" id="UP000546584">
    <property type="component" value="Unassembled WGS sequence"/>
</dbReference>
<dbReference type="PANTHER" id="PTHR45527">
    <property type="entry name" value="NONRIBOSOMAL PEPTIDE SYNTHETASE"/>
    <property type="match status" value="1"/>
</dbReference>
<keyword evidence="3" id="KW-0596">Phosphopantetheine</keyword>
<dbReference type="GO" id="GO:0003824">
    <property type="term" value="F:catalytic activity"/>
    <property type="evidence" value="ECO:0007669"/>
    <property type="project" value="InterPro"/>
</dbReference>
<dbReference type="PROSITE" id="PS00012">
    <property type="entry name" value="PHOSPHOPANTETHEINE"/>
    <property type="match status" value="1"/>
</dbReference>
<comment type="similarity">
    <text evidence="2">Belongs to the ATP-dependent AMP-binding enzyme family.</text>
</comment>
<comment type="caution">
    <text evidence="6">The sequence shown here is derived from an EMBL/GenBank/DDBJ whole genome shotgun (WGS) entry which is preliminary data.</text>
</comment>
<dbReference type="InterPro" id="IPR000873">
    <property type="entry name" value="AMP-dep_synth/lig_dom"/>
</dbReference>
<dbReference type="RefSeq" id="WP_177026974.1">
    <property type="nucleotide sequence ID" value="NZ_JACAQR010000032.1"/>
</dbReference>
<dbReference type="PROSITE" id="PS50075">
    <property type="entry name" value="CARRIER"/>
    <property type="match status" value="1"/>
</dbReference>
<dbReference type="Gene3D" id="3.30.559.30">
    <property type="entry name" value="Nonribosomal peptide synthetase, condensation domain"/>
    <property type="match status" value="1"/>
</dbReference>
<evidence type="ECO:0000256" key="1">
    <source>
        <dbReference type="ARBA" id="ARBA00001957"/>
    </source>
</evidence>
<dbReference type="Gene3D" id="1.10.1200.10">
    <property type="entry name" value="ACP-like"/>
    <property type="match status" value="1"/>
</dbReference>
<dbReference type="Gene3D" id="3.30.559.10">
    <property type="entry name" value="Chloramphenicol acetyltransferase-like domain"/>
    <property type="match status" value="1"/>
</dbReference>
<gene>
    <name evidence="6" type="ORF">HX826_23160</name>
</gene>
<dbReference type="InterPro" id="IPR010071">
    <property type="entry name" value="AA_adenyl_dom"/>
</dbReference>
<evidence type="ECO:0000313" key="6">
    <source>
        <dbReference type="EMBL" id="NWD44780.1"/>
    </source>
</evidence>
<dbReference type="AlphaFoldDB" id="A0AAJ3H7M7"/>
<evidence type="ECO:0000259" key="5">
    <source>
        <dbReference type="PROSITE" id="PS50075"/>
    </source>
</evidence>
<dbReference type="InterPro" id="IPR009081">
    <property type="entry name" value="PP-bd_ACP"/>
</dbReference>
<dbReference type="FunFam" id="3.30.559.10:FF:000012">
    <property type="entry name" value="Non-ribosomal peptide synthetase"/>
    <property type="match status" value="1"/>
</dbReference>
<proteinExistence type="inferred from homology"/>
<feature type="domain" description="Carrier" evidence="5">
    <location>
        <begin position="1023"/>
        <end position="1098"/>
    </location>
</feature>
<dbReference type="InterPro" id="IPR001242">
    <property type="entry name" value="Condensation_dom"/>
</dbReference>
<dbReference type="SUPFAM" id="SSF52777">
    <property type="entry name" value="CoA-dependent acyltransferases"/>
    <property type="match status" value="2"/>
</dbReference>
<dbReference type="SUPFAM" id="SSF56801">
    <property type="entry name" value="Acetyl-CoA synthetase-like"/>
    <property type="match status" value="1"/>
</dbReference>
<dbReference type="GO" id="GO:0043041">
    <property type="term" value="P:amino acid activation for nonribosomal peptide biosynthetic process"/>
    <property type="evidence" value="ECO:0007669"/>
    <property type="project" value="TreeGrafter"/>
</dbReference>
<dbReference type="Pfam" id="PF13193">
    <property type="entry name" value="AMP-binding_C"/>
    <property type="match status" value="1"/>
</dbReference>
<dbReference type="GO" id="GO:0031177">
    <property type="term" value="F:phosphopantetheine binding"/>
    <property type="evidence" value="ECO:0007669"/>
    <property type="project" value="InterPro"/>
</dbReference>
<dbReference type="Pfam" id="PF00501">
    <property type="entry name" value="AMP-binding"/>
    <property type="match status" value="1"/>
</dbReference>
<evidence type="ECO:0000256" key="3">
    <source>
        <dbReference type="ARBA" id="ARBA00022450"/>
    </source>
</evidence>
<evidence type="ECO:0000256" key="2">
    <source>
        <dbReference type="ARBA" id="ARBA00006432"/>
    </source>
</evidence>
<dbReference type="FunFam" id="3.30.300.30:FF:000010">
    <property type="entry name" value="Enterobactin synthetase component F"/>
    <property type="match status" value="1"/>
</dbReference>
<dbReference type="GO" id="GO:0044550">
    <property type="term" value="P:secondary metabolite biosynthetic process"/>
    <property type="evidence" value="ECO:0007669"/>
    <property type="project" value="UniProtKB-ARBA"/>
</dbReference>
<dbReference type="Pfam" id="PF00668">
    <property type="entry name" value="Condensation"/>
    <property type="match status" value="1"/>
</dbReference>
<accession>A0AAJ3H7M7</accession>
<dbReference type="Gene3D" id="2.30.38.10">
    <property type="entry name" value="Luciferase, Domain 3"/>
    <property type="match status" value="1"/>
</dbReference>
<dbReference type="InterPro" id="IPR036736">
    <property type="entry name" value="ACP-like_sf"/>
</dbReference>
<reference evidence="6 7" key="1">
    <citation type="submission" date="2020-04" db="EMBL/GenBank/DDBJ databases">
        <title>Molecular characterization of pseudomonads from Agaricus bisporus reveal novel blotch 2 pathogens in Western Europe.</title>
        <authorList>
            <person name="Taparia T."/>
            <person name="Krijger M."/>
            <person name="Haynes E."/>
            <person name="Elpinstone J.G."/>
            <person name="Noble R."/>
            <person name="Van Der Wolf J."/>
        </authorList>
    </citation>
    <scope>NUCLEOTIDE SEQUENCE [LARGE SCALE GENOMIC DNA]</scope>
    <source>
        <strain evidence="6 7">IPO3753</strain>
    </source>
</reference>
<dbReference type="Gene3D" id="3.40.50.980">
    <property type="match status" value="2"/>
</dbReference>
<dbReference type="InterPro" id="IPR045851">
    <property type="entry name" value="AMP-bd_C_sf"/>
</dbReference>
<dbReference type="FunFam" id="1.10.1200.10:FF:000005">
    <property type="entry name" value="Nonribosomal peptide synthetase 1"/>
    <property type="match status" value="1"/>
</dbReference>
<dbReference type="Pfam" id="PF00550">
    <property type="entry name" value="PP-binding"/>
    <property type="match status" value="1"/>
</dbReference>